<dbReference type="GO" id="GO:0030992">
    <property type="term" value="C:intraciliary transport particle B"/>
    <property type="evidence" value="ECO:0007669"/>
    <property type="project" value="TreeGrafter"/>
</dbReference>
<dbReference type="OrthoDB" id="2119217at2759"/>
<evidence type="ECO:0000256" key="3">
    <source>
        <dbReference type="ARBA" id="ARBA00017206"/>
    </source>
</evidence>
<comment type="caution">
    <text evidence="9">The sequence shown here is derived from an EMBL/GenBank/DDBJ whole genome shotgun (WGS) entry which is preliminary data.</text>
</comment>
<dbReference type="GO" id="GO:0042073">
    <property type="term" value="P:intraciliary transport"/>
    <property type="evidence" value="ECO:0007669"/>
    <property type="project" value="InterPro"/>
</dbReference>
<keyword evidence="6" id="KW-0206">Cytoskeleton</keyword>
<evidence type="ECO:0000313" key="9">
    <source>
        <dbReference type="EMBL" id="KAG8039281.1"/>
    </source>
</evidence>
<sequence>MDSSISEEEEDNKKHFSAFSKFDESIEVRNAEEIKSPVSGKAKLVRKNSKGVSNSFEAEEMEIQSSNDKRSFRRFSNHETSFEKPVRPMESDPSDSDETDDDDIEGTNVKKPIELYNPKEFENLEASAEVKELFQNIIRYTPQKIELNYKLAPYIMEFIPAVGDIDAFMKVPRPDGVADKVGLTVLDEPCANQSEPAVLHLQLRSQSKSADSRKATVIKRVEDPEKYPKSIERWIEDMGLLHRSKHLPAVRLTSPMPDIDALIQQWPPNIEDKLSEAQLDFSTIDCELPQLVDIVCNLLDIPVKPEIRLESLHTLFNLFLEVREFDKDREAF</sequence>
<dbReference type="GO" id="GO:0005815">
    <property type="term" value="C:microtubule organizing center"/>
    <property type="evidence" value="ECO:0007669"/>
    <property type="project" value="TreeGrafter"/>
</dbReference>
<dbReference type="Pfam" id="PF12317">
    <property type="entry name" value="IFT46_B_C"/>
    <property type="match status" value="1"/>
</dbReference>
<keyword evidence="7" id="KW-0966">Cell projection</keyword>
<evidence type="ECO:0000256" key="5">
    <source>
        <dbReference type="ARBA" id="ARBA00023069"/>
    </source>
</evidence>
<gene>
    <name evidence="9" type="ORF">G9C98_003588</name>
</gene>
<dbReference type="AlphaFoldDB" id="A0A8J5QUD7"/>
<evidence type="ECO:0000256" key="2">
    <source>
        <dbReference type="ARBA" id="ARBA00007700"/>
    </source>
</evidence>
<comment type="subcellular location">
    <subcellularLocation>
        <location evidence="1">Cytoplasm</location>
        <location evidence="1">Cytoskeleton</location>
        <location evidence="1">Cilium basal body</location>
    </subcellularLocation>
</comment>
<name>A0A8J5QUD7_9HYME</name>
<organism evidence="9 10">
    <name type="scientific">Cotesia typhae</name>
    <dbReference type="NCBI Taxonomy" id="2053667"/>
    <lineage>
        <taxon>Eukaryota</taxon>
        <taxon>Metazoa</taxon>
        <taxon>Ecdysozoa</taxon>
        <taxon>Arthropoda</taxon>
        <taxon>Hexapoda</taxon>
        <taxon>Insecta</taxon>
        <taxon>Pterygota</taxon>
        <taxon>Neoptera</taxon>
        <taxon>Endopterygota</taxon>
        <taxon>Hymenoptera</taxon>
        <taxon>Apocrita</taxon>
        <taxon>Ichneumonoidea</taxon>
        <taxon>Braconidae</taxon>
        <taxon>Microgastrinae</taxon>
        <taxon>Cotesia</taxon>
    </lineage>
</organism>
<dbReference type="InterPro" id="IPR022088">
    <property type="entry name" value="Intraflagellar_transp_cmplxB"/>
</dbReference>
<evidence type="ECO:0000256" key="8">
    <source>
        <dbReference type="SAM" id="MobiDB-lite"/>
    </source>
</evidence>
<comment type="similarity">
    <text evidence="2">Belongs to the IFT46 family.</text>
</comment>
<protein>
    <recommendedName>
        <fullName evidence="3">Intraflagellar transport protein 46 homolog</fullName>
    </recommendedName>
</protein>
<evidence type="ECO:0000256" key="4">
    <source>
        <dbReference type="ARBA" id="ARBA00022490"/>
    </source>
</evidence>
<feature type="compositionally biased region" description="Basic and acidic residues" evidence="8">
    <location>
        <begin position="76"/>
        <end position="90"/>
    </location>
</feature>
<dbReference type="PANTHER" id="PTHR13376:SF0">
    <property type="entry name" value="INTRAFLAGELLAR TRANSPORT PROTEIN 46 HOMOLOG"/>
    <property type="match status" value="1"/>
</dbReference>
<feature type="compositionally biased region" description="Acidic residues" evidence="8">
    <location>
        <begin position="92"/>
        <end position="105"/>
    </location>
</feature>
<reference evidence="9" key="2">
    <citation type="submission" date="2021-04" db="EMBL/GenBank/DDBJ databases">
        <title>Genome-wide patterns of bracovirus chromosomal integration into multiple host tissues during parasitism.</title>
        <authorList>
            <person name="Chebbi M.A.C."/>
        </authorList>
    </citation>
    <scope>NUCLEOTIDE SEQUENCE</scope>
    <source>
        <tissue evidence="9">Whole body</tissue>
    </source>
</reference>
<keyword evidence="4" id="KW-0963">Cytoplasm</keyword>
<accession>A0A8J5QUD7</accession>
<evidence type="ECO:0000313" key="10">
    <source>
        <dbReference type="Proteomes" id="UP000729913"/>
    </source>
</evidence>
<dbReference type="EMBL" id="JAAOIC020000039">
    <property type="protein sequence ID" value="KAG8039281.1"/>
    <property type="molecule type" value="Genomic_DNA"/>
</dbReference>
<keyword evidence="10" id="KW-1185">Reference proteome</keyword>
<reference evidence="9" key="1">
    <citation type="submission" date="2020-03" db="EMBL/GenBank/DDBJ databases">
        <authorList>
            <person name="Chebbi M.A."/>
            <person name="Drezen J.M."/>
        </authorList>
    </citation>
    <scope>NUCLEOTIDE SEQUENCE</scope>
    <source>
        <tissue evidence="9">Whole body</tissue>
    </source>
</reference>
<evidence type="ECO:0000256" key="7">
    <source>
        <dbReference type="ARBA" id="ARBA00023273"/>
    </source>
</evidence>
<dbReference type="GO" id="GO:0060271">
    <property type="term" value="P:cilium assembly"/>
    <property type="evidence" value="ECO:0007669"/>
    <property type="project" value="TreeGrafter"/>
</dbReference>
<evidence type="ECO:0000256" key="1">
    <source>
        <dbReference type="ARBA" id="ARBA00004120"/>
    </source>
</evidence>
<proteinExistence type="inferred from homology"/>
<dbReference type="GO" id="GO:0031514">
    <property type="term" value="C:motile cilium"/>
    <property type="evidence" value="ECO:0007669"/>
    <property type="project" value="TreeGrafter"/>
</dbReference>
<feature type="region of interest" description="Disordered" evidence="8">
    <location>
        <begin position="38"/>
        <end position="112"/>
    </location>
</feature>
<dbReference type="Proteomes" id="UP000729913">
    <property type="component" value="Unassembled WGS sequence"/>
</dbReference>
<dbReference type="PANTHER" id="PTHR13376">
    <property type="entry name" value="INTRAFLAGELLAR TRANSPORT PROTEIN 46 HOMOLOG"/>
    <property type="match status" value="1"/>
</dbReference>
<evidence type="ECO:0000256" key="6">
    <source>
        <dbReference type="ARBA" id="ARBA00023212"/>
    </source>
</evidence>
<keyword evidence="5" id="KW-0969">Cilium</keyword>